<reference evidence="1" key="1">
    <citation type="submission" date="2022-06" db="EMBL/GenBank/DDBJ databases">
        <title>Gramella sediminis sp. nov., isolated from deep-sea sediment of the Indian Ocean.</title>
        <authorList>
            <person name="Yang L."/>
        </authorList>
    </citation>
    <scope>NUCLEOTIDE SEQUENCE</scope>
    <source>
        <strain evidence="1">HMD3159</strain>
    </source>
</reference>
<keyword evidence="1" id="KW-0808">Transferase</keyword>
<dbReference type="Pfam" id="PF13578">
    <property type="entry name" value="Methyltransf_24"/>
    <property type="match status" value="1"/>
</dbReference>
<dbReference type="SUPFAM" id="SSF53335">
    <property type="entry name" value="S-adenosyl-L-methionine-dependent methyltransferases"/>
    <property type="match status" value="1"/>
</dbReference>
<protein>
    <submittedName>
        <fullName evidence="1">Class I SAM-dependent methyltransferase</fullName>
    </submittedName>
</protein>
<dbReference type="EMBL" id="JAMSCK010000002">
    <property type="protein sequence ID" value="MCM8569196.1"/>
    <property type="molecule type" value="Genomic_DNA"/>
</dbReference>
<dbReference type="PROSITE" id="PS51300">
    <property type="entry name" value="NIRD"/>
    <property type="match status" value="1"/>
</dbReference>
<dbReference type="RefSeq" id="WP_252111997.1">
    <property type="nucleotide sequence ID" value="NZ_JAMSCK010000002.1"/>
</dbReference>
<dbReference type="CDD" id="cd02440">
    <property type="entry name" value="AdoMet_MTases"/>
    <property type="match status" value="1"/>
</dbReference>
<dbReference type="InterPro" id="IPR029063">
    <property type="entry name" value="SAM-dependent_MTases_sf"/>
</dbReference>
<dbReference type="Proteomes" id="UP001155077">
    <property type="component" value="Unassembled WGS sequence"/>
</dbReference>
<keyword evidence="1" id="KW-0489">Methyltransferase</keyword>
<organism evidence="1 2">
    <name type="scientific">Gramella jeungdoensis</name>
    <dbReference type="NCBI Taxonomy" id="708091"/>
    <lineage>
        <taxon>Bacteria</taxon>
        <taxon>Pseudomonadati</taxon>
        <taxon>Bacteroidota</taxon>
        <taxon>Flavobacteriia</taxon>
        <taxon>Flavobacteriales</taxon>
        <taxon>Flavobacteriaceae</taxon>
        <taxon>Christiangramia</taxon>
    </lineage>
</organism>
<accession>A0ABT0Z0F0</accession>
<dbReference type="Gene3D" id="3.40.50.150">
    <property type="entry name" value="Vaccinia Virus protein VP39"/>
    <property type="match status" value="1"/>
</dbReference>
<sequence length="249" mass="29888">MKQIFELHEGRCIDKWEHYFEIYDFWFQKYRGKEVHILEIGVFQGGSLQMWKKYFGENARIYGIDINPDCKQFEEENIKIFIGSQEDRNFLNDLKQKLPKVDILIDDGGHTMNQQIISFQELFDHVKSDGIYLCEDLHTSYWPNYGGGYRESKTFIEYSKNLIDHINAWNSREDNFRPTEVTKSTYGLHYYPSMLIIEKRLMQKPMSVTNGSYVLKIKDFPYPDFKLSLIKRIINRIKRSFRKPNYKLK</sequence>
<comment type="caution">
    <text evidence="1">The sequence shown here is derived from an EMBL/GenBank/DDBJ whole genome shotgun (WGS) entry which is preliminary data.</text>
</comment>
<name>A0ABT0Z0F0_9FLAO</name>
<dbReference type="GO" id="GO:0008168">
    <property type="term" value="F:methyltransferase activity"/>
    <property type="evidence" value="ECO:0007669"/>
    <property type="project" value="UniProtKB-KW"/>
</dbReference>
<dbReference type="GO" id="GO:0032259">
    <property type="term" value="P:methylation"/>
    <property type="evidence" value="ECO:0007669"/>
    <property type="project" value="UniProtKB-KW"/>
</dbReference>
<evidence type="ECO:0000313" key="1">
    <source>
        <dbReference type="EMBL" id="MCM8569196.1"/>
    </source>
</evidence>
<proteinExistence type="predicted"/>
<evidence type="ECO:0000313" key="2">
    <source>
        <dbReference type="Proteomes" id="UP001155077"/>
    </source>
</evidence>
<gene>
    <name evidence="1" type="ORF">NE848_07390</name>
</gene>
<keyword evidence="2" id="KW-1185">Reference proteome</keyword>